<name>A0A0W8F7J5_9ZZZZ</name>
<dbReference type="AlphaFoldDB" id="A0A0W8F7J5"/>
<dbReference type="EMBL" id="LNQE01001478">
    <property type="protein sequence ID" value="KUG16864.1"/>
    <property type="molecule type" value="Genomic_DNA"/>
</dbReference>
<protein>
    <submittedName>
        <fullName evidence="2">Uncharacterized protein</fullName>
    </submittedName>
</protein>
<organism evidence="2">
    <name type="scientific">hydrocarbon metagenome</name>
    <dbReference type="NCBI Taxonomy" id="938273"/>
    <lineage>
        <taxon>unclassified sequences</taxon>
        <taxon>metagenomes</taxon>
        <taxon>ecological metagenomes</taxon>
    </lineage>
</organism>
<proteinExistence type="predicted"/>
<evidence type="ECO:0000313" key="2">
    <source>
        <dbReference type="EMBL" id="KUG16864.1"/>
    </source>
</evidence>
<feature type="compositionally biased region" description="Polar residues" evidence="1">
    <location>
        <begin position="1"/>
        <end position="11"/>
    </location>
</feature>
<accession>A0A0W8F7J5</accession>
<evidence type="ECO:0000256" key="1">
    <source>
        <dbReference type="SAM" id="MobiDB-lite"/>
    </source>
</evidence>
<reference evidence="2" key="1">
    <citation type="journal article" date="2015" name="Proc. Natl. Acad. Sci. U.S.A.">
        <title>Networks of energetic and metabolic interactions define dynamics in microbial communities.</title>
        <authorList>
            <person name="Embree M."/>
            <person name="Liu J.K."/>
            <person name="Al-Bassam M.M."/>
            <person name="Zengler K."/>
        </authorList>
    </citation>
    <scope>NUCLEOTIDE SEQUENCE</scope>
</reference>
<gene>
    <name evidence="2" type="ORF">ASZ90_013497</name>
</gene>
<sequence length="46" mass="4902">MPTTNISSQSAPLDVTDTEDPGFASRSEIRHQPFQVESVCGPQAAV</sequence>
<feature type="region of interest" description="Disordered" evidence="1">
    <location>
        <begin position="1"/>
        <end position="24"/>
    </location>
</feature>
<comment type="caution">
    <text evidence="2">The sequence shown here is derived from an EMBL/GenBank/DDBJ whole genome shotgun (WGS) entry which is preliminary data.</text>
</comment>